<gene>
    <name evidence="3" type="ORF">SAMN04489800_4196</name>
</gene>
<dbReference type="GO" id="GO:0005737">
    <property type="term" value="C:cytoplasm"/>
    <property type="evidence" value="ECO:0007669"/>
    <property type="project" value="TreeGrafter"/>
</dbReference>
<proteinExistence type="predicted"/>
<dbReference type="GO" id="GO:0016491">
    <property type="term" value="F:oxidoreductase activity"/>
    <property type="evidence" value="ECO:0007669"/>
    <property type="project" value="UniProtKB-KW"/>
</dbReference>
<comment type="caution">
    <text evidence="3">The sequence shown here is derived from an EMBL/GenBank/DDBJ whole genome shotgun (WGS) entry which is preliminary data.</text>
</comment>
<dbReference type="PANTHER" id="PTHR13847:SF285">
    <property type="entry name" value="FAD DEPENDENT OXIDOREDUCTASE DOMAIN-CONTAINING PROTEIN"/>
    <property type="match status" value="1"/>
</dbReference>
<dbReference type="Proteomes" id="UP000183613">
    <property type="component" value="Unassembled WGS sequence"/>
</dbReference>
<dbReference type="AlphaFoldDB" id="A0A0J6J7Q6"/>
<evidence type="ECO:0000259" key="2">
    <source>
        <dbReference type="Pfam" id="PF01266"/>
    </source>
</evidence>
<dbReference type="Gene3D" id="3.50.50.60">
    <property type="entry name" value="FAD/NAD(P)-binding domain"/>
    <property type="match status" value="1"/>
</dbReference>
<dbReference type="PANTHER" id="PTHR13847">
    <property type="entry name" value="SARCOSINE DEHYDROGENASE-RELATED"/>
    <property type="match status" value="1"/>
</dbReference>
<sequence>MRPFWLEQALALENGEPCAALAGERRAQVCIVGGGYTGLWTAIMLKEQSPELDVVLIEADICGAGASGRNGGCALSWSAKYFTLERLFGVEEAVRLVNASEQSIYAIGAFCDKYAVDADYRLDGTLYTATNQAQVGSTDGVIAALERQSINSFSKLPVEEVQRRAGSALHVEGWFSPAAASVQPGKLVRGLRRVALQLGVKIYENSPMTGLEEGATALIRTPAGSIRADRVVLAMNAWMARAFPQFERSVAIVSSDMLITEPRPDLLEEIGLTSGVTVLDSRIFVHYYHNTPDGRIMLGKGGNTFAFGGRMLPVFDQPSPYAGLLRQSLEQFFPAFAGVAVEATWNGPSDRSVTGLPFFGQMSSHGNVFYGFGYSGSGVGPCHMGGQILASLVQGQANDWTRSPLVNGPLGYFPPEPIRYLGSLMVRNAIRRKERAEDHGRRPRHLDVRLAKFAAAAGKADKG</sequence>
<name>A0A0J6J7Q6_PSEDM</name>
<keyword evidence="4" id="KW-1185">Reference proteome</keyword>
<dbReference type="SUPFAM" id="SSF51905">
    <property type="entry name" value="FAD/NAD(P)-binding domain"/>
    <property type="match status" value="1"/>
</dbReference>
<dbReference type="PATRIC" id="fig|882211.3.peg.1807"/>
<reference evidence="3" key="1">
    <citation type="submission" date="2016-10" db="EMBL/GenBank/DDBJ databases">
        <authorList>
            <person name="Varghese N."/>
            <person name="Submissions S."/>
        </authorList>
    </citation>
    <scope>NUCLEOTIDE SEQUENCE [LARGE SCALE GENOMIC DNA]</scope>
    <source>
        <strain evidence="3">LMG 25555</strain>
    </source>
</reference>
<dbReference type="InterPro" id="IPR017715">
    <property type="entry name" value="NH2-phosphonate_OxRdtase"/>
</dbReference>
<evidence type="ECO:0000313" key="3">
    <source>
        <dbReference type="EMBL" id="SEF06465.1"/>
    </source>
</evidence>
<dbReference type="Gene3D" id="3.30.9.10">
    <property type="entry name" value="D-Amino Acid Oxidase, subunit A, domain 2"/>
    <property type="match status" value="1"/>
</dbReference>
<dbReference type="NCBIfam" id="TIGR03329">
    <property type="entry name" value="Phn_aa_oxid"/>
    <property type="match status" value="1"/>
</dbReference>
<dbReference type="InterPro" id="IPR036188">
    <property type="entry name" value="FAD/NAD-bd_sf"/>
</dbReference>
<dbReference type="OrthoDB" id="311718at2"/>
<dbReference type="EMBL" id="FNUD01000002">
    <property type="protein sequence ID" value="SEF06465.1"/>
    <property type="molecule type" value="Genomic_DNA"/>
</dbReference>
<keyword evidence="1" id="KW-0560">Oxidoreductase</keyword>
<dbReference type="InterPro" id="IPR006076">
    <property type="entry name" value="FAD-dep_OxRdtase"/>
</dbReference>
<evidence type="ECO:0000313" key="4">
    <source>
        <dbReference type="Proteomes" id="UP000183613"/>
    </source>
</evidence>
<protein>
    <submittedName>
        <fullName evidence="3">Aminophosphonate oxidoreductase</fullName>
    </submittedName>
</protein>
<accession>A0A0J6J7Q6</accession>
<feature type="domain" description="FAD dependent oxidoreductase" evidence="2">
    <location>
        <begin position="29"/>
        <end position="392"/>
    </location>
</feature>
<evidence type="ECO:0000256" key="1">
    <source>
        <dbReference type="ARBA" id="ARBA00023002"/>
    </source>
</evidence>
<dbReference type="RefSeq" id="WP_048359610.1">
    <property type="nucleotide sequence ID" value="NZ_FNUD01000002.1"/>
</dbReference>
<dbReference type="Pfam" id="PF01266">
    <property type="entry name" value="DAO"/>
    <property type="match status" value="1"/>
</dbReference>
<organism evidence="3 4">
    <name type="scientific">Pseudomonas deceptionensis</name>
    <dbReference type="NCBI Taxonomy" id="882211"/>
    <lineage>
        <taxon>Bacteria</taxon>
        <taxon>Pseudomonadati</taxon>
        <taxon>Pseudomonadota</taxon>
        <taxon>Gammaproteobacteria</taxon>
        <taxon>Pseudomonadales</taxon>
        <taxon>Pseudomonadaceae</taxon>
        <taxon>Pseudomonas</taxon>
    </lineage>
</organism>